<organism evidence="1 2">
    <name type="scientific">Cannabis sativa</name>
    <name type="common">Hemp</name>
    <name type="synonym">Marijuana</name>
    <dbReference type="NCBI Taxonomy" id="3483"/>
    <lineage>
        <taxon>Eukaryota</taxon>
        <taxon>Viridiplantae</taxon>
        <taxon>Streptophyta</taxon>
        <taxon>Embryophyta</taxon>
        <taxon>Tracheophyta</taxon>
        <taxon>Spermatophyta</taxon>
        <taxon>Magnoliopsida</taxon>
        <taxon>eudicotyledons</taxon>
        <taxon>Gunneridae</taxon>
        <taxon>Pentapetalae</taxon>
        <taxon>rosids</taxon>
        <taxon>fabids</taxon>
        <taxon>Rosales</taxon>
        <taxon>Cannabaceae</taxon>
        <taxon>Cannabis</taxon>
    </lineage>
</organism>
<evidence type="ECO:0000313" key="2">
    <source>
        <dbReference type="Proteomes" id="UP000596661"/>
    </source>
</evidence>
<reference evidence="1" key="2">
    <citation type="submission" date="2021-03" db="UniProtKB">
        <authorList>
            <consortium name="EnsemblPlants"/>
        </authorList>
    </citation>
    <scope>IDENTIFICATION</scope>
</reference>
<accession>A0A803PT93</accession>
<dbReference type="Gramene" id="evm.model.06.1142">
    <property type="protein sequence ID" value="cds.evm.model.06.1142"/>
    <property type="gene ID" value="evm.TU.06.1142"/>
</dbReference>
<protein>
    <submittedName>
        <fullName evidence="1">Uncharacterized protein</fullName>
    </submittedName>
</protein>
<proteinExistence type="predicted"/>
<dbReference type="AlphaFoldDB" id="A0A803PT93"/>
<dbReference type="EnsemblPlants" id="evm.model.06.1142">
    <property type="protein sequence ID" value="cds.evm.model.06.1142"/>
    <property type="gene ID" value="evm.TU.06.1142"/>
</dbReference>
<name>A0A803PT93_CANSA</name>
<dbReference type="EMBL" id="UZAU01000591">
    <property type="status" value="NOT_ANNOTATED_CDS"/>
    <property type="molecule type" value="Genomic_DNA"/>
</dbReference>
<reference evidence="1" key="1">
    <citation type="submission" date="2018-11" db="EMBL/GenBank/DDBJ databases">
        <authorList>
            <person name="Grassa J C."/>
        </authorList>
    </citation>
    <scope>NUCLEOTIDE SEQUENCE [LARGE SCALE GENOMIC DNA]</scope>
</reference>
<sequence length="190" mass="21580">MEDQGVIFVIIVSRIQHTKRLKDTLMCFERDVHPIHEGHALIDDCRMKRYIHPVQEGHALAGDGPKVPKPWRGLGLRVKFLKPRGLRLFPRDGSMQKGVNHVWNGHALAGNCPKDGPLKRDILLVWDVHLFQGGHLLTGNDPMEMDVYLVREGHEAMHNVQIFSKEAENKTMANTTSKIVVVVYTQRVEG</sequence>
<dbReference type="Proteomes" id="UP000596661">
    <property type="component" value="Chromosome 6"/>
</dbReference>
<evidence type="ECO:0000313" key="1">
    <source>
        <dbReference type="EnsemblPlants" id="cds.evm.model.06.1142"/>
    </source>
</evidence>
<keyword evidence="2" id="KW-1185">Reference proteome</keyword>